<dbReference type="AlphaFoldDB" id="B7PQ42"/>
<name>B7PQ42_IXOSC</name>
<reference evidence="3 5" key="1">
    <citation type="submission" date="2008-03" db="EMBL/GenBank/DDBJ databases">
        <title>Annotation of Ixodes scapularis.</title>
        <authorList>
            <consortium name="Ixodes scapularis Genome Project Consortium"/>
            <person name="Caler E."/>
            <person name="Hannick L.I."/>
            <person name="Bidwell S."/>
            <person name="Joardar V."/>
            <person name="Thiagarajan M."/>
            <person name="Amedeo P."/>
            <person name="Galinsky K.J."/>
            <person name="Schobel S."/>
            <person name="Inman J."/>
            <person name="Hostetler J."/>
            <person name="Miller J."/>
            <person name="Hammond M."/>
            <person name="Megy K."/>
            <person name="Lawson D."/>
            <person name="Kodira C."/>
            <person name="Sutton G."/>
            <person name="Meyer J."/>
            <person name="Hill C.A."/>
            <person name="Birren B."/>
            <person name="Nene V."/>
            <person name="Collins F."/>
            <person name="Alarcon-Chaidez F."/>
            <person name="Wikel S."/>
            <person name="Strausberg R."/>
        </authorList>
    </citation>
    <scope>NUCLEOTIDE SEQUENCE [LARGE SCALE GENOMIC DNA]</scope>
    <source>
        <strain evidence="5">Wikel</strain>
        <strain evidence="3">Wikel colony</strain>
    </source>
</reference>
<protein>
    <submittedName>
        <fullName evidence="3 4">Uncharacterized protein</fullName>
    </submittedName>
</protein>
<proteinExistence type="predicted"/>
<feature type="non-terminal residue" evidence="3">
    <location>
        <position position="95"/>
    </location>
</feature>
<gene>
    <name evidence="3" type="ORF">IscW_ISCW024377</name>
</gene>
<dbReference type="VEuPathDB" id="VectorBase:ISCP_034420"/>
<organism>
    <name type="scientific">Ixodes scapularis</name>
    <name type="common">Black-legged tick</name>
    <name type="synonym">Deer tick</name>
    <dbReference type="NCBI Taxonomy" id="6945"/>
    <lineage>
        <taxon>Eukaryota</taxon>
        <taxon>Metazoa</taxon>
        <taxon>Ecdysozoa</taxon>
        <taxon>Arthropoda</taxon>
        <taxon>Chelicerata</taxon>
        <taxon>Arachnida</taxon>
        <taxon>Acari</taxon>
        <taxon>Parasitiformes</taxon>
        <taxon>Ixodida</taxon>
        <taxon>Ixodoidea</taxon>
        <taxon>Ixodidae</taxon>
        <taxon>Ixodinae</taxon>
        <taxon>Ixodes</taxon>
    </lineage>
</organism>
<keyword evidence="5" id="KW-1185">Reference proteome</keyword>
<evidence type="ECO:0000313" key="4">
    <source>
        <dbReference type="EnsemblMetazoa" id="ISCW024377-PA"/>
    </source>
</evidence>
<evidence type="ECO:0000256" key="2">
    <source>
        <dbReference type="SAM" id="SignalP"/>
    </source>
</evidence>
<sequence>MLLTLLVCGAAWEPGSGGKQTSPARGYYAFEKARRPLDRPPRVRKPPYHRANVHCPERAVYGKFSPRDTLCGDLNKGFIPRNPMGQRPLGDPYPL</sequence>
<dbReference type="VEuPathDB" id="VectorBase:ISCI024377"/>
<evidence type="ECO:0000313" key="3">
    <source>
        <dbReference type="EMBL" id="EEC08714.1"/>
    </source>
</evidence>
<evidence type="ECO:0000313" key="5">
    <source>
        <dbReference type="Proteomes" id="UP000001555"/>
    </source>
</evidence>
<dbReference type="EMBL" id="ABJB010851018">
    <property type="status" value="NOT_ANNOTATED_CDS"/>
    <property type="molecule type" value="Genomic_DNA"/>
</dbReference>
<feature type="signal peptide" evidence="2">
    <location>
        <begin position="1"/>
        <end position="17"/>
    </location>
</feature>
<dbReference type="PaxDb" id="6945-B7PQ42"/>
<dbReference type="HOGENOM" id="CLU_2378696_0_0_1"/>
<dbReference type="Proteomes" id="UP000001555">
    <property type="component" value="Unassembled WGS sequence"/>
</dbReference>
<evidence type="ECO:0000256" key="1">
    <source>
        <dbReference type="SAM" id="MobiDB-lite"/>
    </source>
</evidence>
<dbReference type="OrthoDB" id="6342974at2759"/>
<keyword evidence="2" id="KW-0732">Signal</keyword>
<reference evidence="4" key="2">
    <citation type="submission" date="2020-05" db="UniProtKB">
        <authorList>
            <consortium name="EnsemblMetazoa"/>
        </authorList>
    </citation>
    <scope>IDENTIFICATION</scope>
    <source>
        <strain evidence="4">wikel</strain>
    </source>
</reference>
<dbReference type="EMBL" id="DS762641">
    <property type="protein sequence ID" value="EEC08714.1"/>
    <property type="molecule type" value="Genomic_DNA"/>
</dbReference>
<dbReference type="InParanoid" id="B7PQ42"/>
<accession>B7PQ42</accession>
<dbReference type="VEuPathDB" id="VectorBase:ISCW024377"/>
<feature type="chain" id="PRO_5010826278" evidence="2">
    <location>
        <begin position="18"/>
        <end position="95"/>
    </location>
</feature>
<dbReference type="EnsemblMetazoa" id="ISCW024377-RA">
    <property type="protein sequence ID" value="ISCW024377-PA"/>
    <property type="gene ID" value="ISCW024377"/>
</dbReference>
<feature type="region of interest" description="Disordered" evidence="1">
    <location>
        <begin position="76"/>
        <end position="95"/>
    </location>
</feature>